<dbReference type="Pfam" id="PF01915">
    <property type="entry name" value="Glyco_hydro_3_C"/>
    <property type="match status" value="1"/>
</dbReference>
<dbReference type="InterPro" id="IPR019800">
    <property type="entry name" value="Glyco_hydro_3_AS"/>
</dbReference>
<dbReference type="InterPro" id="IPR013783">
    <property type="entry name" value="Ig-like_fold"/>
</dbReference>
<keyword evidence="2 4" id="KW-0378">Hydrolase</keyword>
<dbReference type="Proteomes" id="UP000824633">
    <property type="component" value="Chromosome"/>
</dbReference>
<dbReference type="Pfam" id="PF00933">
    <property type="entry name" value="Glyco_hydro_3"/>
    <property type="match status" value="1"/>
</dbReference>
<evidence type="ECO:0000259" key="5">
    <source>
        <dbReference type="SMART" id="SM01217"/>
    </source>
</evidence>
<dbReference type="SMART" id="SM01217">
    <property type="entry name" value="Fn3_like"/>
    <property type="match status" value="1"/>
</dbReference>
<dbReference type="RefSeq" id="WP_224035869.1">
    <property type="nucleotide sequence ID" value="NZ_AP024849.1"/>
</dbReference>
<gene>
    <name evidence="6" type="ORF">psyc5s11_02300</name>
</gene>
<feature type="domain" description="Fibronectin type III-like" evidence="5">
    <location>
        <begin position="627"/>
        <end position="697"/>
    </location>
</feature>
<organism evidence="6 7">
    <name type="scientific">Clostridium gelidum</name>
    <dbReference type="NCBI Taxonomy" id="704125"/>
    <lineage>
        <taxon>Bacteria</taxon>
        <taxon>Bacillati</taxon>
        <taxon>Bacillota</taxon>
        <taxon>Clostridia</taxon>
        <taxon>Eubacteriales</taxon>
        <taxon>Clostridiaceae</taxon>
        <taxon>Clostridium</taxon>
    </lineage>
</organism>
<sequence>MIKATLNNEEKIEELIAELTLEEKVGMCHGNGLFRTEGIKRLNIPPIKMSDGPIGVRNEFPDDSWTPIGNSDDYVTYLPCSLALASTWNTELAHRSGEVLGSEARGRGKDIILGPGINIIRSPLCGRNFEYMSEDPYLTGRMAVPFIRGVQENNDVSVCVKHFAVNNQETERLNVEAIVDERTFREIYLPAFEMAVKEGDAYSIMCAYNKLFGYHCSNNKELLQGILKEEWEFDGVVVSDWSAVNNTELAANAGMDIEMSVTFNFDDYFFANPLIKAVKEGRVKEEVINEKVRRILRLMYKVNVFSEDRKRGNYNAPEHRQVTLDVARESIALLKNKNNILPLNSKKVKTLAVIGENANIIHSNGGGSAEIKALYEITPLLGLKMILGGQTDIKYAKGYSSDLSSKEKLIKEAVELAKVSDAVIIVGGLKHVADDLQLENNALSVNKEEEVKHRIDSEGYDKSDLKLPYEQDELIKRVLEVNNNAVVVMLTGSAIEMTEWVDEANAIIQTWYNGMEGGRALAEVLFGAVNPSGKLPITFPKALEDSPAHKIGEFPGSETVKYTEGIYVGYRYFSSYDVEPLFCFGHGLSYTEFKYDDLNISINEELENIDISVKFEVTNVGDKTGLEVTQLYVSDLEASVERPKIELKGFDKVYLEAGETKEVEIKLDKKAFAFYCVDDKKWTVEEGKFEILIGSSSNDIRLQSEINVGSSYKF</sequence>
<dbReference type="Pfam" id="PF14310">
    <property type="entry name" value="Fn3-like"/>
    <property type="match status" value="1"/>
</dbReference>
<evidence type="ECO:0000313" key="6">
    <source>
        <dbReference type="EMBL" id="BCZ44163.1"/>
    </source>
</evidence>
<dbReference type="EMBL" id="AP024849">
    <property type="protein sequence ID" value="BCZ44163.1"/>
    <property type="molecule type" value="Genomic_DNA"/>
</dbReference>
<dbReference type="InterPro" id="IPR050288">
    <property type="entry name" value="Cellulose_deg_GH3"/>
</dbReference>
<evidence type="ECO:0000256" key="4">
    <source>
        <dbReference type="RuleBase" id="RU361161"/>
    </source>
</evidence>
<dbReference type="InterPro" id="IPR017853">
    <property type="entry name" value="GH"/>
</dbReference>
<protein>
    <submittedName>
        <fullName evidence="6">Glycosyl hydrolase</fullName>
    </submittedName>
</protein>
<dbReference type="SUPFAM" id="SSF51445">
    <property type="entry name" value="(Trans)glycosidases"/>
    <property type="match status" value="1"/>
</dbReference>
<keyword evidence="7" id="KW-1185">Reference proteome</keyword>
<dbReference type="PRINTS" id="PR00133">
    <property type="entry name" value="GLHYDRLASE3"/>
</dbReference>
<dbReference type="Gene3D" id="2.60.40.10">
    <property type="entry name" value="Immunoglobulins"/>
    <property type="match status" value="1"/>
</dbReference>
<dbReference type="InterPro" id="IPR026891">
    <property type="entry name" value="Fn3-like"/>
</dbReference>
<accession>A0ABM7SWY3</accession>
<dbReference type="PANTHER" id="PTHR42715">
    <property type="entry name" value="BETA-GLUCOSIDASE"/>
    <property type="match status" value="1"/>
</dbReference>
<dbReference type="PANTHER" id="PTHR42715:SF10">
    <property type="entry name" value="BETA-GLUCOSIDASE"/>
    <property type="match status" value="1"/>
</dbReference>
<evidence type="ECO:0000256" key="1">
    <source>
        <dbReference type="ARBA" id="ARBA00005336"/>
    </source>
</evidence>
<keyword evidence="4" id="KW-0326">Glycosidase</keyword>
<dbReference type="Gene3D" id="3.40.50.1700">
    <property type="entry name" value="Glycoside hydrolase family 3 C-terminal domain"/>
    <property type="match status" value="1"/>
</dbReference>
<name>A0ABM7SWY3_9CLOT</name>
<dbReference type="InterPro" id="IPR036881">
    <property type="entry name" value="Glyco_hydro_3_C_sf"/>
</dbReference>
<dbReference type="PROSITE" id="PS00775">
    <property type="entry name" value="GLYCOSYL_HYDROL_F3"/>
    <property type="match status" value="1"/>
</dbReference>
<keyword evidence="3" id="KW-0119">Carbohydrate metabolism</keyword>
<evidence type="ECO:0000256" key="2">
    <source>
        <dbReference type="ARBA" id="ARBA00022801"/>
    </source>
</evidence>
<reference evidence="7" key="1">
    <citation type="submission" date="2021-07" db="EMBL/GenBank/DDBJ databases">
        <title>Complete genome sequencing of a Clostridium isolate.</title>
        <authorList>
            <person name="Ueki A."/>
            <person name="Tonouchi A."/>
        </authorList>
    </citation>
    <scope>NUCLEOTIDE SEQUENCE [LARGE SCALE GENOMIC DNA]</scope>
    <source>
        <strain evidence="7">C5S11</strain>
    </source>
</reference>
<dbReference type="InterPro" id="IPR001764">
    <property type="entry name" value="Glyco_hydro_3_N"/>
</dbReference>
<proteinExistence type="inferred from homology"/>
<dbReference type="InterPro" id="IPR002772">
    <property type="entry name" value="Glyco_hydro_3_C"/>
</dbReference>
<evidence type="ECO:0000256" key="3">
    <source>
        <dbReference type="ARBA" id="ARBA00023277"/>
    </source>
</evidence>
<dbReference type="SUPFAM" id="SSF52279">
    <property type="entry name" value="Beta-D-glucan exohydrolase, C-terminal domain"/>
    <property type="match status" value="1"/>
</dbReference>
<dbReference type="GO" id="GO:0016787">
    <property type="term" value="F:hydrolase activity"/>
    <property type="evidence" value="ECO:0007669"/>
    <property type="project" value="UniProtKB-KW"/>
</dbReference>
<dbReference type="InterPro" id="IPR036962">
    <property type="entry name" value="Glyco_hydro_3_N_sf"/>
</dbReference>
<comment type="similarity">
    <text evidence="1 4">Belongs to the glycosyl hydrolase 3 family.</text>
</comment>
<dbReference type="Gene3D" id="3.20.20.300">
    <property type="entry name" value="Glycoside hydrolase, family 3, N-terminal domain"/>
    <property type="match status" value="1"/>
</dbReference>
<evidence type="ECO:0000313" key="7">
    <source>
        <dbReference type="Proteomes" id="UP000824633"/>
    </source>
</evidence>